<reference evidence="11 12" key="1">
    <citation type="submission" date="2019-12" db="EMBL/GenBank/DDBJ databases">
        <title>Snethiella sp. nov. sp. isolated from sea sand.</title>
        <authorList>
            <person name="Kim J."/>
            <person name="Jeong S.E."/>
            <person name="Jung H.S."/>
            <person name="Jeon C.O."/>
        </authorList>
    </citation>
    <scope>NUCLEOTIDE SEQUENCE [LARGE SCALE GENOMIC DNA]</scope>
    <source>
        <strain evidence="11 12">DP05</strain>
    </source>
</reference>
<dbReference type="GO" id="GO:0030170">
    <property type="term" value="F:pyridoxal phosphate binding"/>
    <property type="evidence" value="ECO:0007669"/>
    <property type="project" value="InterPro"/>
</dbReference>
<evidence type="ECO:0000313" key="12">
    <source>
        <dbReference type="Proteomes" id="UP000476030"/>
    </source>
</evidence>
<protein>
    <recommendedName>
        <fullName evidence="4">threonine-phosphate decarboxylase</fullName>
        <ecNumber evidence="4">4.1.1.81</ecNumber>
    </recommendedName>
    <alternativeName>
        <fullName evidence="8">L-threonine-O-3-phosphate decarboxylase</fullName>
    </alternativeName>
</protein>
<dbReference type="EC" id="4.1.1.81" evidence="4"/>
<evidence type="ECO:0000256" key="8">
    <source>
        <dbReference type="ARBA" id="ARBA00029996"/>
    </source>
</evidence>
<accession>A0A6L8WA08</accession>
<dbReference type="Proteomes" id="UP000476030">
    <property type="component" value="Unassembled WGS sequence"/>
</dbReference>
<keyword evidence="6" id="KW-0663">Pyridoxal phosphate</keyword>
<feature type="domain" description="Aminotransferase class I/classII large" evidence="10">
    <location>
        <begin position="64"/>
        <end position="324"/>
    </location>
</feature>
<name>A0A6L8WA08_9PROT</name>
<dbReference type="RefSeq" id="WP_161315819.1">
    <property type="nucleotide sequence ID" value="NZ_WTUW01000002.1"/>
</dbReference>
<evidence type="ECO:0000313" key="11">
    <source>
        <dbReference type="EMBL" id="MZR31302.1"/>
    </source>
</evidence>
<keyword evidence="5" id="KW-0169">Cobalamin biosynthesis</keyword>
<dbReference type="Pfam" id="PF00155">
    <property type="entry name" value="Aminotran_1_2"/>
    <property type="match status" value="1"/>
</dbReference>
<comment type="catalytic activity">
    <reaction evidence="9">
        <text>O-phospho-L-threonine + H(+) = (R)-1-aminopropan-2-yl phosphate + CO2</text>
        <dbReference type="Rhea" id="RHEA:11492"/>
        <dbReference type="ChEBI" id="CHEBI:15378"/>
        <dbReference type="ChEBI" id="CHEBI:16526"/>
        <dbReference type="ChEBI" id="CHEBI:58563"/>
        <dbReference type="ChEBI" id="CHEBI:58675"/>
        <dbReference type="EC" id="4.1.1.81"/>
    </reaction>
</comment>
<comment type="caution">
    <text evidence="11">The sequence shown here is derived from an EMBL/GenBank/DDBJ whole genome shotgun (WGS) entry which is preliminary data.</text>
</comment>
<sequence length="344" mass="38337">MIPTFPLENEKSRQFHGGNLERAKAEFGHDLSDWLDLSTGINPLPYPVPPLGTDLWQRLPESRAEAQLLQAARQYYSLSEPAGICAFPGTQAAIQMLPRLTPLTEVAVLSPTYNEHAACWRRAGHRVKEVEDISAIPDTTTIVILVHPNNPDGRIYNKSVLLELANTLKSRNGWLIIDEAFADVIPELSLMPDLSDNRILILKSFGKFFGLAGLRLGFLAGPRDFISIIQQELGPWAVSGAALKIGTQALSDTKWIDMTRNQLKKATLRLSNMLGDTGLKGVGGTDLFHLTESPEAPLLFRHLCKDAILVRYFPDRPEKLRFGLPGQESDWLRLGKSLDRWANR</sequence>
<dbReference type="InterPro" id="IPR004839">
    <property type="entry name" value="Aminotransferase_I/II_large"/>
</dbReference>
<dbReference type="CDD" id="cd00609">
    <property type="entry name" value="AAT_like"/>
    <property type="match status" value="1"/>
</dbReference>
<evidence type="ECO:0000256" key="1">
    <source>
        <dbReference type="ARBA" id="ARBA00001933"/>
    </source>
</evidence>
<evidence type="ECO:0000256" key="4">
    <source>
        <dbReference type="ARBA" id="ARBA00012285"/>
    </source>
</evidence>
<dbReference type="InterPro" id="IPR004838">
    <property type="entry name" value="NHTrfase_class1_PyrdxlP-BS"/>
</dbReference>
<dbReference type="InterPro" id="IPR015424">
    <property type="entry name" value="PyrdxlP-dep_Trfase"/>
</dbReference>
<dbReference type="GO" id="GO:0009236">
    <property type="term" value="P:cobalamin biosynthetic process"/>
    <property type="evidence" value="ECO:0007669"/>
    <property type="project" value="UniProtKB-UniPathway"/>
</dbReference>
<dbReference type="EMBL" id="WTUW01000002">
    <property type="protein sequence ID" value="MZR31302.1"/>
    <property type="molecule type" value="Genomic_DNA"/>
</dbReference>
<dbReference type="PANTHER" id="PTHR42885:SF1">
    <property type="entry name" value="THREONINE-PHOSPHATE DECARBOXYLASE"/>
    <property type="match status" value="1"/>
</dbReference>
<evidence type="ECO:0000256" key="2">
    <source>
        <dbReference type="ARBA" id="ARBA00003444"/>
    </source>
</evidence>
<dbReference type="NCBIfam" id="TIGR01140">
    <property type="entry name" value="L_thr_O3P_dcar"/>
    <property type="match status" value="1"/>
</dbReference>
<evidence type="ECO:0000256" key="3">
    <source>
        <dbReference type="ARBA" id="ARBA00004953"/>
    </source>
</evidence>
<proteinExistence type="predicted"/>
<dbReference type="InterPro" id="IPR015421">
    <property type="entry name" value="PyrdxlP-dep_Trfase_major"/>
</dbReference>
<keyword evidence="7 11" id="KW-0456">Lyase</keyword>
<dbReference type="AlphaFoldDB" id="A0A6L8WA08"/>
<comment type="function">
    <text evidence="2">Decarboxylates L-threonine-O-3-phosphate to yield (R)-1-amino-2-propanol O-2-phosphate, the precursor for the linkage between the nucleotide loop and the corrin ring in cobalamin.</text>
</comment>
<dbReference type="PROSITE" id="PS00105">
    <property type="entry name" value="AA_TRANSFER_CLASS_1"/>
    <property type="match status" value="1"/>
</dbReference>
<evidence type="ECO:0000256" key="7">
    <source>
        <dbReference type="ARBA" id="ARBA00023239"/>
    </source>
</evidence>
<evidence type="ECO:0000259" key="10">
    <source>
        <dbReference type="Pfam" id="PF00155"/>
    </source>
</evidence>
<dbReference type="InterPro" id="IPR005860">
    <property type="entry name" value="CobD"/>
</dbReference>
<dbReference type="SUPFAM" id="SSF53383">
    <property type="entry name" value="PLP-dependent transferases"/>
    <property type="match status" value="1"/>
</dbReference>
<organism evidence="11 12">
    <name type="scientific">Sneathiella litorea</name>
    <dbReference type="NCBI Taxonomy" id="2606216"/>
    <lineage>
        <taxon>Bacteria</taxon>
        <taxon>Pseudomonadati</taxon>
        <taxon>Pseudomonadota</taxon>
        <taxon>Alphaproteobacteria</taxon>
        <taxon>Sneathiellales</taxon>
        <taxon>Sneathiellaceae</taxon>
        <taxon>Sneathiella</taxon>
    </lineage>
</organism>
<gene>
    <name evidence="11" type="ORF">GQE98_11730</name>
</gene>
<dbReference type="PANTHER" id="PTHR42885">
    <property type="entry name" value="HISTIDINOL-PHOSPHATE AMINOTRANSFERASE-RELATED"/>
    <property type="match status" value="1"/>
</dbReference>
<dbReference type="Gene3D" id="3.90.1150.10">
    <property type="entry name" value="Aspartate Aminotransferase, domain 1"/>
    <property type="match status" value="1"/>
</dbReference>
<keyword evidence="12" id="KW-1185">Reference proteome</keyword>
<dbReference type="InterPro" id="IPR015422">
    <property type="entry name" value="PyrdxlP-dep_Trfase_small"/>
</dbReference>
<evidence type="ECO:0000256" key="6">
    <source>
        <dbReference type="ARBA" id="ARBA00022898"/>
    </source>
</evidence>
<dbReference type="GO" id="GO:0048472">
    <property type="term" value="F:threonine-phosphate decarboxylase activity"/>
    <property type="evidence" value="ECO:0007669"/>
    <property type="project" value="UniProtKB-EC"/>
</dbReference>
<dbReference type="Gene3D" id="3.40.640.10">
    <property type="entry name" value="Type I PLP-dependent aspartate aminotransferase-like (Major domain)"/>
    <property type="match status" value="1"/>
</dbReference>
<evidence type="ECO:0000256" key="9">
    <source>
        <dbReference type="ARBA" id="ARBA00048531"/>
    </source>
</evidence>
<evidence type="ECO:0000256" key="5">
    <source>
        <dbReference type="ARBA" id="ARBA00022573"/>
    </source>
</evidence>
<comment type="pathway">
    <text evidence="3">Cofactor biosynthesis; adenosylcobalamin biosynthesis.</text>
</comment>
<comment type="cofactor">
    <cofactor evidence="1">
        <name>pyridoxal 5'-phosphate</name>
        <dbReference type="ChEBI" id="CHEBI:597326"/>
    </cofactor>
</comment>
<dbReference type="UniPathway" id="UPA00148"/>